<dbReference type="Pfam" id="PF05378">
    <property type="entry name" value="Hydant_A_N"/>
    <property type="match status" value="1"/>
</dbReference>
<proteinExistence type="predicted"/>
<comment type="caution">
    <text evidence="4">The sequence shown here is derived from an EMBL/GenBank/DDBJ whole genome shotgun (WGS) entry which is preliminary data.</text>
</comment>
<dbReference type="PANTHER" id="PTHR11365:SF23">
    <property type="entry name" value="HYPOTHETICAL 5-OXOPROLINASE (EUROFUNG)-RELATED"/>
    <property type="match status" value="1"/>
</dbReference>
<feature type="domain" description="Hydantoinase/oxoprolinase N-terminal" evidence="2">
    <location>
        <begin position="3"/>
        <end position="182"/>
    </location>
</feature>
<dbReference type="AlphaFoldDB" id="A0A7J3VSN4"/>
<dbReference type="GO" id="GO:0017168">
    <property type="term" value="F:5-oxoprolinase (ATP-hydrolyzing) activity"/>
    <property type="evidence" value="ECO:0007669"/>
    <property type="project" value="TreeGrafter"/>
</dbReference>
<feature type="domain" description="Acetophenone carboxylase-like C-terminal" evidence="3">
    <location>
        <begin position="516"/>
        <end position="690"/>
    </location>
</feature>
<accession>A0A7J3VSN4</accession>
<evidence type="ECO:0000259" key="1">
    <source>
        <dbReference type="Pfam" id="PF01968"/>
    </source>
</evidence>
<evidence type="ECO:0000259" key="3">
    <source>
        <dbReference type="Pfam" id="PF19278"/>
    </source>
</evidence>
<protein>
    <submittedName>
        <fullName evidence="4">Hydantoinase/oxoprolinase family protein</fullName>
    </submittedName>
</protein>
<dbReference type="PANTHER" id="PTHR11365">
    <property type="entry name" value="5-OXOPROLINASE RELATED"/>
    <property type="match status" value="1"/>
</dbReference>
<dbReference type="InterPro" id="IPR045079">
    <property type="entry name" value="Oxoprolinase-like"/>
</dbReference>
<dbReference type="SUPFAM" id="SSF53067">
    <property type="entry name" value="Actin-like ATPase domain"/>
    <property type="match status" value="1"/>
</dbReference>
<evidence type="ECO:0000313" key="4">
    <source>
        <dbReference type="EMBL" id="HHM44164.1"/>
    </source>
</evidence>
<dbReference type="Pfam" id="PF19278">
    <property type="entry name" value="Hydant_A_C"/>
    <property type="match status" value="1"/>
</dbReference>
<organism evidence="4">
    <name type="scientific">Caldiarchaeum subterraneum</name>
    <dbReference type="NCBI Taxonomy" id="311458"/>
    <lineage>
        <taxon>Archaea</taxon>
        <taxon>Nitrososphaerota</taxon>
        <taxon>Candidatus Caldarchaeales</taxon>
        <taxon>Candidatus Caldarchaeaceae</taxon>
        <taxon>Candidatus Caldarchaeum</taxon>
    </lineage>
</organism>
<sequence length="692" mass="76084">MIRLGLDIGGTFTDIFALDESTHEIFTFKIPTDPAALHQSAIAGIKKLFTNLKVSSHQLRYIAHGTTVGTNAVLQRRGVKTGLLTTRGFRDILEIRRLTRPPEMLFNPLETPPEPLIPRYLVKELDERINYRGEVIKPLNEDQVLQTVEELARQGVKSIAVCLLFSFLNPVHEQKVAQIIKNSFPGISVSLSSDVLSEIREYERASTTMINAYIAPIIQSYLETMVKEIQDLGLHKDRLYIAQSNGGLTSTTTIMKRPITALESGPAAGAVAAKLLGDILNFKNLIAFDMGGTTTKACLIIDGSPRVTLDFSVGGKTSTGRSSRGSGFPVAVPMIDLAEIGKGGGSIAWVDENQLIRVGPQSAGAVPGPACYGRGGEEPTVTDADLMLGMLNRNKPLGGEIYLNYDKAEKAVMDKIARPLGFNSIEAAAAVYKITTSNMADAVRLISVESGYDPRDFVMVCFGGAGPLHGWLIMQELKVSRMVIPKYPGLFCSLGLLAENVVHDYVRTLITEVNRADIATLDEIFHQLEEKGNEDLQADGIPESKRLFFRTLDMRYVGQLYYINTPVKEVRLNDAVQRFHRLHEHHFGHSFPENSVEIVNLRVKAVGLLPGISFRKEARGKRSPRDALSGKRKVCFPDSDLVSCWVYERSKLVAGNLIEGPAVVEQLDSTTVIPPSMVAEVDAYGNLHVQRD</sequence>
<dbReference type="GO" id="GO:0006749">
    <property type="term" value="P:glutathione metabolic process"/>
    <property type="evidence" value="ECO:0007669"/>
    <property type="project" value="TreeGrafter"/>
</dbReference>
<feature type="domain" description="Hydantoinase A/oxoprolinase" evidence="1">
    <location>
        <begin position="204"/>
        <end position="503"/>
    </location>
</feature>
<evidence type="ECO:0000259" key="2">
    <source>
        <dbReference type="Pfam" id="PF05378"/>
    </source>
</evidence>
<dbReference type="InterPro" id="IPR002821">
    <property type="entry name" value="Hydantoinase_A"/>
</dbReference>
<dbReference type="InterPro" id="IPR008040">
    <property type="entry name" value="Hydant_A_N"/>
</dbReference>
<reference evidence="4" key="1">
    <citation type="journal article" date="2020" name="mSystems">
        <title>Genome- and Community-Level Interaction Insights into Carbon Utilization and Element Cycling Functions of Hydrothermarchaeota in Hydrothermal Sediment.</title>
        <authorList>
            <person name="Zhou Z."/>
            <person name="Liu Y."/>
            <person name="Xu W."/>
            <person name="Pan J."/>
            <person name="Luo Z.H."/>
            <person name="Li M."/>
        </authorList>
    </citation>
    <scope>NUCLEOTIDE SEQUENCE [LARGE SCALE GENOMIC DNA]</scope>
    <source>
        <strain evidence="4">SpSt-1074</strain>
    </source>
</reference>
<dbReference type="EMBL" id="DRXH01000086">
    <property type="protein sequence ID" value="HHM44164.1"/>
    <property type="molecule type" value="Genomic_DNA"/>
</dbReference>
<dbReference type="GO" id="GO:0005829">
    <property type="term" value="C:cytosol"/>
    <property type="evidence" value="ECO:0007669"/>
    <property type="project" value="TreeGrafter"/>
</dbReference>
<name>A0A7J3VSN4_CALS0</name>
<dbReference type="InterPro" id="IPR043129">
    <property type="entry name" value="ATPase_NBD"/>
</dbReference>
<dbReference type="Pfam" id="PF01968">
    <property type="entry name" value="Hydantoinase_A"/>
    <property type="match status" value="1"/>
</dbReference>
<dbReference type="InterPro" id="IPR049517">
    <property type="entry name" value="ACX-like_C"/>
</dbReference>
<gene>
    <name evidence="4" type="ORF">ENM31_02560</name>
</gene>